<evidence type="ECO:0000256" key="5">
    <source>
        <dbReference type="RuleBase" id="RU000499"/>
    </source>
</evidence>
<dbReference type="PIRSF" id="PIRSF000303">
    <property type="entry name" value="Glutathion_perox"/>
    <property type="match status" value="1"/>
</dbReference>
<dbReference type="PROSITE" id="PS51355">
    <property type="entry name" value="GLUTATHIONE_PEROXID_3"/>
    <property type="match status" value="1"/>
</dbReference>
<organism evidence="8 9">
    <name type="scientific">Lagenidium giganteum</name>
    <dbReference type="NCBI Taxonomy" id="4803"/>
    <lineage>
        <taxon>Eukaryota</taxon>
        <taxon>Sar</taxon>
        <taxon>Stramenopiles</taxon>
        <taxon>Oomycota</taxon>
        <taxon>Peronosporomycetes</taxon>
        <taxon>Pythiales</taxon>
        <taxon>Pythiaceae</taxon>
    </lineage>
</organism>
<dbReference type="PANTHER" id="PTHR11592:SF78">
    <property type="entry name" value="GLUTATHIONE PEROXIDASE"/>
    <property type="match status" value="1"/>
</dbReference>
<feature type="domain" description="Thioredoxin" evidence="7">
    <location>
        <begin position="28"/>
        <end position="194"/>
    </location>
</feature>
<evidence type="ECO:0000313" key="8">
    <source>
        <dbReference type="EMBL" id="DAZ97153.1"/>
    </source>
</evidence>
<feature type="chain" id="PRO_5043909740" description="Glutathione peroxidase" evidence="6">
    <location>
        <begin position="28"/>
        <end position="203"/>
    </location>
</feature>
<name>A0AAV2YUT5_9STRA</name>
<dbReference type="Pfam" id="PF00255">
    <property type="entry name" value="GSHPx"/>
    <property type="match status" value="1"/>
</dbReference>
<dbReference type="PROSITE" id="PS51352">
    <property type="entry name" value="THIOREDOXIN_2"/>
    <property type="match status" value="1"/>
</dbReference>
<dbReference type="InterPro" id="IPR036249">
    <property type="entry name" value="Thioredoxin-like_sf"/>
</dbReference>
<dbReference type="InterPro" id="IPR000889">
    <property type="entry name" value="Glutathione_peroxidase"/>
</dbReference>
<comment type="similarity">
    <text evidence="1 5">Belongs to the glutathione peroxidase family.</text>
</comment>
<evidence type="ECO:0000256" key="4">
    <source>
        <dbReference type="PIRSR" id="PIRSR000303-1"/>
    </source>
</evidence>
<keyword evidence="3 5" id="KW-0560">Oxidoreductase</keyword>
<gene>
    <name evidence="8" type="ORF">N0F65_004767</name>
</gene>
<protein>
    <recommendedName>
        <fullName evidence="5">Glutathione peroxidase</fullName>
    </recommendedName>
</protein>
<dbReference type="AlphaFoldDB" id="A0AAV2YUT5"/>
<keyword evidence="2 5" id="KW-0575">Peroxidase</keyword>
<feature type="signal peptide" evidence="6">
    <location>
        <begin position="1"/>
        <end position="27"/>
    </location>
</feature>
<evidence type="ECO:0000259" key="7">
    <source>
        <dbReference type="PROSITE" id="PS51352"/>
    </source>
</evidence>
<reference evidence="8" key="2">
    <citation type="journal article" date="2023" name="Microbiol Resour">
        <title>Decontamination and Annotation of the Draft Genome Sequence of the Oomycete Lagenidium giganteum ARSEF 373.</title>
        <authorList>
            <person name="Morgan W.R."/>
            <person name="Tartar A."/>
        </authorList>
    </citation>
    <scope>NUCLEOTIDE SEQUENCE</scope>
    <source>
        <strain evidence="8">ARSEF 373</strain>
    </source>
</reference>
<evidence type="ECO:0000256" key="6">
    <source>
        <dbReference type="SAM" id="SignalP"/>
    </source>
</evidence>
<sequence length="203" mass="22886">MTRFMMLAQLAVCAVLLLSSAIVAVKAEEEEKSFFDFSVKDVDGKLVSLRQFADKKAILVVNVASECGYTDQNYRELQTLYEKYQGQGLEILAFPCNQFGSQEPRSGNDIIDFVQGQYQVTFPIFAKIDVNGENADALFTYLKTKLTGFVTNDIKWNFTKFLIVNGEPFKRYATHTSPFSIESDIVEALNQVVEAKEDGRDDL</sequence>
<dbReference type="InterPro" id="IPR029760">
    <property type="entry name" value="GPX_CS"/>
</dbReference>
<feature type="active site" evidence="4">
    <location>
        <position position="67"/>
    </location>
</feature>
<dbReference type="PROSITE" id="PS00763">
    <property type="entry name" value="GLUTATHIONE_PEROXID_2"/>
    <property type="match status" value="1"/>
</dbReference>
<accession>A0AAV2YUT5</accession>
<evidence type="ECO:0000313" key="9">
    <source>
        <dbReference type="Proteomes" id="UP001146120"/>
    </source>
</evidence>
<evidence type="ECO:0000256" key="2">
    <source>
        <dbReference type="ARBA" id="ARBA00022559"/>
    </source>
</evidence>
<keyword evidence="9" id="KW-1185">Reference proteome</keyword>
<comment type="caution">
    <text evidence="8">The sequence shown here is derived from an EMBL/GenBank/DDBJ whole genome shotgun (WGS) entry which is preliminary data.</text>
</comment>
<dbReference type="FunFam" id="3.40.30.10:FF:000025">
    <property type="entry name" value="Glutathione peroxidase"/>
    <property type="match status" value="1"/>
</dbReference>
<dbReference type="SUPFAM" id="SSF52833">
    <property type="entry name" value="Thioredoxin-like"/>
    <property type="match status" value="1"/>
</dbReference>
<dbReference type="Proteomes" id="UP001146120">
    <property type="component" value="Unassembled WGS sequence"/>
</dbReference>
<proteinExistence type="inferred from homology"/>
<dbReference type="PANTHER" id="PTHR11592">
    <property type="entry name" value="GLUTATHIONE PEROXIDASE"/>
    <property type="match status" value="1"/>
</dbReference>
<dbReference type="GO" id="GO:0006979">
    <property type="term" value="P:response to oxidative stress"/>
    <property type="evidence" value="ECO:0007669"/>
    <property type="project" value="InterPro"/>
</dbReference>
<dbReference type="Gene3D" id="3.40.30.10">
    <property type="entry name" value="Glutaredoxin"/>
    <property type="match status" value="1"/>
</dbReference>
<dbReference type="GO" id="GO:0004601">
    <property type="term" value="F:peroxidase activity"/>
    <property type="evidence" value="ECO:0007669"/>
    <property type="project" value="UniProtKB-KW"/>
</dbReference>
<evidence type="ECO:0000256" key="1">
    <source>
        <dbReference type="ARBA" id="ARBA00006926"/>
    </source>
</evidence>
<reference evidence="8" key="1">
    <citation type="submission" date="2022-11" db="EMBL/GenBank/DDBJ databases">
        <authorList>
            <person name="Morgan W.R."/>
            <person name="Tartar A."/>
        </authorList>
    </citation>
    <scope>NUCLEOTIDE SEQUENCE</scope>
    <source>
        <strain evidence="8">ARSEF 373</strain>
    </source>
</reference>
<dbReference type="CDD" id="cd00340">
    <property type="entry name" value="GSH_Peroxidase"/>
    <property type="match status" value="1"/>
</dbReference>
<dbReference type="PRINTS" id="PR01011">
    <property type="entry name" value="GLUTPROXDASE"/>
</dbReference>
<dbReference type="EMBL" id="DAKRPA010000145">
    <property type="protein sequence ID" value="DAZ97153.1"/>
    <property type="molecule type" value="Genomic_DNA"/>
</dbReference>
<dbReference type="InterPro" id="IPR013766">
    <property type="entry name" value="Thioredoxin_domain"/>
</dbReference>
<evidence type="ECO:0000256" key="3">
    <source>
        <dbReference type="ARBA" id="ARBA00023002"/>
    </source>
</evidence>
<keyword evidence="6" id="KW-0732">Signal</keyword>